<comment type="caution">
    <text evidence="1">The sequence shown here is derived from an EMBL/GenBank/DDBJ whole genome shotgun (WGS) entry which is preliminary data.</text>
</comment>
<proteinExistence type="predicted"/>
<sequence>MEKRSEKLKLDPITGELTVTRLPMKNYDNVTHNDIAEAGFFGGNFAAPAEEDNLLIFPTLTKLPIANSSDNLLNSNVAREVSFGGSFVAPPDKDNIVITPQSYGKEEVSVETMHISCQSDIYQPGYNYGGVIIYQYDSKNAFGESVNDAEVVGEGFAIRNDKLFETFEINSSVFNNPPGSHFTMIAEGCMNYQSIASER</sequence>
<name>A0A7D9JXX0_PARCT</name>
<evidence type="ECO:0000313" key="2">
    <source>
        <dbReference type="Proteomes" id="UP001152795"/>
    </source>
</evidence>
<dbReference type="EMBL" id="CACRXK020023583">
    <property type="protein sequence ID" value="CAB4037899.1"/>
    <property type="molecule type" value="Genomic_DNA"/>
</dbReference>
<dbReference type="AlphaFoldDB" id="A0A7D9JXX0"/>
<protein>
    <submittedName>
        <fullName evidence="1">Uncharacterized protein</fullName>
    </submittedName>
</protein>
<gene>
    <name evidence="1" type="ORF">PACLA_8A076614</name>
</gene>
<keyword evidence="2" id="KW-1185">Reference proteome</keyword>
<reference evidence="1" key="1">
    <citation type="submission" date="2020-04" db="EMBL/GenBank/DDBJ databases">
        <authorList>
            <person name="Alioto T."/>
            <person name="Alioto T."/>
            <person name="Gomez Garrido J."/>
        </authorList>
    </citation>
    <scope>NUCLEOTIDE SEQUENCE</scope>
    <source>
        <strain evidence="1">A484AB</strain>
    </source>
</reference>
<organism evidence="1 2">
    <name type="scientific">Paramuricea clavata</name>
    <name type="common">Red gorgonian</name>
    <name type="synonym">Violescent sea-whip</name>
    <dbReference type="NCBI Taxonomy" id="317549"/>
    <lineage>
        <taxon>Eukaryota</taxon>
        <taxon>Metazoa</taxon>
        <taxon>Cnidaria</taxon>
        <taxon>Anthozoa</taxon>
        <taxon>Octocorallia</taxon>
        <taxon>Malacalcyonacea</taxon>
        <taxon>Plexauridae</taxon>
        <taxon>Paramuricea</taxon>
    </lineage>
</organism>
<dbReference type="Proteomes" id="UP001152795">
    <property type="component" value="Unassembled WGS sequence"/>
</dbReference>
<evidence type="ECO:0000313" key="1">
    <source>
        <dbReference type="EMBL" id="CAB4037899.1"/>
    </source>
</evidence>
<accession>A0A7D9JXX0</accession>